<gene>
    <name evidence="11" type="primary">nadD</name>
    <name evidence="13" type="ORF">DCP75_10155</name>
</gene>
<evidence type="ECO:0000256" key="8">
    <source>
        <dbReference type="ARBA" id="ARBA00022840"/>
    </source>
</evidence>
<evidence type="ECO:0000256" key="3">
    <source>
        <dbReference type="ARBA" id="ARBA00009014"/>
    </source>
</evidence>
<dbReference type="NCBIfam" id="TIGR00482">
    <property type="entry name" value="nicotinate (nicotinamide) nucleotide adenylyltransferase"/>
    <property type="match status" value="1"/>
</dbReference>
<evidence type="ECO:0000259" key="12">
    <source>
        <dbReference type="Pfam" id="PF01467"/>
    </source>
</evidence>
<dbReference type="STRING" id="1121937.GCA_000423125_01963"/>
<dbReference type="HAMAP" id="MF_00244">
    <property type="entry name" value="NaMN_adenylyltr"/>
    <property type="match status" value="1"/>
</dbReference>
<dbReference type="InterPro" id="IPR014729">
    <property type="entry name" value="Rossmann-like_a/b/a_fold"/>
</dbReference>
<evidence type="ECO:0000256" key="1">
    <source>
        <dbReference type="ARBA" id="ARBA00002324"/>
    </source>
</evidence>
<keyword evidence="5 11" id="KW-0808">Transferase</keyword>
<dbReference type="EC" id="2.7.7.18" evidence="11"/>
<keyword evidence="4 11" id="KW-0662">Pyridine nucleotide biosynthesis</keyword>
<dbReference type="InterPro" id="IPR005248">
    <property type="entry name" value="NadD/NMNAT"/>
</dbReference>
<evidence type="ECO:0000313" key="13">
    <source>
        <dbReference type="EMBL" id="HAN28060.1"/>
    </source>
</evidence>
<evidence type="ECO:0000256" key="2">
    <source>
        <dbReference type="ARBA" id="ARBA00005019"/>
    </source>
</evidence>
<dbReference type="PANTHER" id="PTHR39321">
    <property type="entry name" value="NICOTINATE-NUCLEOTIDE ADENYLYLTRANSFERASE-RELATED"/>
    <property type="match status" value="1"/>
</dbReference>
<evidence type="ECO:0000256" key="9">
    <source>
        <dbReference type="ARBA" id="ARBA00023027"/>
    </source>
</evidence>
<proteinExistence type="inferred from homology"/>
<keyword evidence="9 11" id="KW-0520">NAD</keyword>
<dbReference type="NCBIfam" id="NF000839">
    <property type="entry name" value="PRK00071.1-1"/>
    <property type="match status" value="1"/>
</dbReference>
<evidence type="ECO:0000256" key="5">
    <source>
        <dbReference type="ARBA" id="ARBA00022679"/>
    </source>
</evidence>
<comment type="function">
    <text evidence="1 11">Catalyzes the reversible adenylation of nicotinate mononucleotide (NaMN) to nicotinic acid adenine dinucleotide (NaAD).</text>
</comment>
<dbReference type="InterPro" id="IPR004821">
    <property type="entry name" value="Cyt_trans-like"/>
</dbReference>
<sequence length="225" mass="24654">MTPCEASGAPVAVLGGTFNPIHNGHLRSALELVEHLGLAHLHLMPCATPPHRAAPQCPAAQRADMVELAIGGEPRLRCDRRELQRSGTSWTIDSLEELRAEYGPQRSLSLVMGCDAVQGLDRWHRWHDLLQFAHIVVIARPGWHLPERGDVATWLAAHAVADASALQQRPAGGVLVLQLRPLAISSTEIRALCASGRSPRYLLPEPVLDYIERHQLYAAAADIHF</sequence>
<comment type="pathway">
    <text evidence="2 11">Cofactor biosynthesis; NAD(+) biosynthesis; deamido-NAD(+) from nicotinate D-ribonucleotide: step 1/1.</text>
</comment>
<dbReference type="NCBIfam" id="NF000840">
    <property type="entry name" value="PRK00071.1-3"/>
    <property type="match status" value="1"/>
</dbReference>
<dbReference type="GO" id="GO:0005524">
    <property type="term" value="F:ATP binding"/>
    <property type="evidence" value="ECO:0007669"/>
    <property type="project" value="UniProtKB-KW"/>
</dbReference>
<evidence type="ECO:0000256" key="4">
    <source>
        <dbReference type="ARBA" id="ARBA00022642"/>
    </source>
</evidence>
<feature type="domain" description="Cytidyltransferase-like" evidence="12">
    <location>
        <begin position="13"/>
        <end position="191"/>
    </location>
</feature>
<dbReference type="EMBL" id="DMND01000136">
    <property type="protein sequence ID" value="HAN28060.1"/>
    <property type="molecule type" value="Genomic_DNA"/>
</dbReference>
<keyword evidence="8 11" id="KW-0067">ATP-binding</keyword>
<dbReference type="AlphaFoldDB" id="A0A3C1KMW0"/>
<dbReference type="NCBIfam" id="TIGR00125">
    <property type="entry name" value="cyt_tran_rel"/>
    <property type="match status" value="1"/>
</dbReference>
<evidence type="ECO:0000256" key="10">
    <source>
        <dbReference type="ARBA" id="ARBA00048721"/>
    </source>
</evidence>
<comment type="catalytic activity">
    <reaction evidence="10 11">
        <text>nicotinate beta-D-ribonucleotide + ATP + H(+) = deamido-NAD(+) + diphosphate</text>
        <dbReference type="Rhea" id="RHEA:22860"/>
        <dbReference type="ChEBI" id="CHEBI:15378"/>
        <dbReference type="ChEBI" id="CHEBI:30616"/>
        <dbReference type="ChEBI" id="CHEBI:33019"/>
        <dbReference type="ChEBI" id="CHEBI:57502"/>
        <dbReference type="ChEBI" id="CHEBI:58437"/>
        <dbReference type="EC" id="2.7.7.18"/>
    </reaction>
</comment>
<dbReference type="Gene3D" id="3.40.50.620">
    <property type="entry name" value="HUPs"/>
    <property type="match status" value="1"/>
</dbReference>
<accession>A0A3C1KMW0</accession>
<name>A0A3C1KMW0_9GAMM</name>
<comment type="similarity">
    <text evidence="3 11">Belongs to the NadD family.</text>
</comment>
<evidence type="ECO:0000256" key="6">
    <source>
        <dbReference type="ARBA" id="ARBA00022695"/>
    </source>
</evidence>
<dbReference type="Pfam" id="PF01467">
    <property type="entry name" value="CTP_transf_like"/>
    <property type="match status" value="1"/>
</dbReference>
<evidence type="ECO:0000256" key="11">
    <source>
        <dbReference type="HAMAP-Rule" id="MF_00244"/>
    </source>
</evidence>
<dbReference type="CDD" id="cd02165">
    <property type="entry name" value="NMNAT"/>
    <property type="match status" value="1"/>
</dbReference>
<protein>
    <recommendedName>
        <fullName evidence="11">Probable nicotinate-nucleotide adenylyltransferase</fullName>
        <ecNumber evidence="11">2.7.7.18</ecNumber>
    </recommendedName>
    <alternativeName>
        <fullName evidence="11">Deamido-NAD(+) diphosphorylase</fullName>
    </alternativeName>
    <alternativeName>
        <fullName evidence="11">Deamido-NAD(+) pyrophosphorylase</fullName>
    </alternativeName>
    <alternativeName>
        <fullName evidence="11">Nicotinate mononucleotide adenylyltransferase</fullName>
        <shortName evidence="11">NaMN adenylyltransferase</shortName>
    </alternativeName>
</protein>
<dbReference type="GO" id="GO:0009435">
    <property type="term" value="P:NAD+ biosynthetic process"/>
    <property type="evidence" value="ECO:0007669"/>
    <property type="project" value="UniProtKB-UniRule"/>
</dbReference>
<dbReference type="PANTHER" id="PTHR39321:SF3">
    <property type="entry name" value="PHOSPHOPANTETHEINE ADENYLYLTRANSFERASE"/>
    <property type="match status" value="1"/>
</dbReference>
<dbReference type="UniPathway" id="UPA00253">
    <property type="reaction ID" value="UER00332"/>
</dbReference>
<evidence type="ECO:0000313" key="14">
    <source>
        <dbReference type="Proteomes" id="UP000259273"/>
    </source>
</evidence>
<dbReference type="Proteomes" id="UP000259273">
    <property type="component" value="Unassembled WGS sequence"/>
</dbReference>
<keyword evidence="7 11" id="KW-0547">Nucleotide-binding</keyword>
<keyword evidence="6 11" id="KW-0548">Nucleotidyltransferase</keyword>
<reference evidence="13 14" key="1">
    <citation type="journal article" date="2018" name="Nat. Biotechnol.">
        <title>A standardized bacterial taxonomy based on genome phylogeny substantially revises the tree of life.</title>
        <authorList>
            <person name="Parks D.H."/>
            <person name="Chuvochina M."/>
            <person name="Waite D.W."/>
            <person name="Rinke C."/>
            <person name="Skarshewski A."/>
            <person name="Chaumeil P.A."/>
            <person name="Hugenholtz P."/>
        </authorList>
    </citation>
    <scope>NUCLEOTIDE SEQUENCE [LARGE SCALE GENOMIC DNA]</scope>
    <source>
        <strain evidence="13">UBA9158</strain>
    </source>
</reference>
<evidence type="ECO:0000256" key="7">
    <source>
        <dbReference type="ARBA" id="ARBA00022741"/>
    </source>
</evidence>
<organism evidence="13 14">
    <name type="scientific">Haliea salexigens</name>
    <dbReference type="NCBI Taxonomy" id="287487"/>
    <lineage>
        <taxon>Bacteria</taxon>
        <taxon>Pseudomonadati</taxon>
        <taxon>Pseudomonadota</taxon>
        <taxon>Gammaproteobacteria</taxon>
        <taxon>Cellvibrionales</taxon>
        <taxon>Halieaceae</taxon>
        <taxon>Haliea</taxon>
    </lineage>
</organism>
<comment type="caution">
    <text evidence="13">The sequence shown here is derived from an EMBL/GenBank/DDBJ whole genome shotgun (WGS) entry which is preliminary data.</text>
</comment>
<dbReference type="SUPFAM" id="SSF52374">
    <property type="entry name" value="Nucleotidylyl transferase"/>
    <property type="match status" value="1"/>
</dbReference>
<dbReference type="GO" id="GO:0004515">
    <property type="term" value="F:nicotinate-nucleotide adenylyltransferase activity"/>
    <property type="evidence" value="ECO:0007669"/>
    <property type="project" value="UniProtKB-UniRule"/>
</dbReference>